<keyword evidence="1" id="KW-0175">Coiled coil</keyword>
<dbReference type="OrthoDB" id="414540at2759"/>
<sequence length="451" mass="50549">MSSGGSPGLPPGWAPTLLEPVAVPAAFKPHSPVPAPEPNLQDHIEDTRWLLESAQAEADGLCEEIRRLARVSVTAADAGGGGRTSPEDEQGQFNQAHHIYRVVEEELVRLRQQHEEYLEQREQEQQAAILEQRDALRAAQQRLRTAQELGEAEGKARAEAERAKLSAEESLGRLGLEVVRLREREAVLLEELSARRSDEGQRIKQNEEIKSLRTSLAAERRRREDAEAISRERFEEIRQAARTRKEAEELAEESRQHSQERWRKQRSLERENRQLRERLQTLQEASIELNSVRMEIEEAHEDSKVMAIAGTFLGRRAVIYFLKSLADDHFELQEQLLESLAARLGGSFPVAVGLMRNGDVLLGPALDLAQQRMSAVQVLVANALLRGEAFEALGCREKPRGGSVDLLRQLENFQEVKWFGGPDEPGSFEGLFAQRCAADTRLVDVIGAGHG</sequence>
<feature type="region of interest" description="Disordered" evidence="2">
    <location>
        <begin position="245"/>
        <end position="267"/>
    </location>
</feature>
<evidence type="ECO:0000313" key="4">
    <source>
        <dbReference type="Proteomes" id="UP000604046"/>
    </source>
</evidence>
<evidence type="ECO:0000313" key="3">
    <source>
        <dbReference type="EMBL" id="CAE7360809.1"/>
    </source>
</evidence>
<evidence type="ECO:0000256" key="2">
    <source>
        <dbReference type="SAM" id="MobiDB-lite"/>
    </source>
</evidence>
<protein>
    <submittedName>
        <fullName evidence="3">Uncharacterized protein</fullName>
    </submittedName>
</protein>
<organism evidence="3 4">
    <name type="scientific">Symbiodinium natans</name>
    <dbReference type="NCBI Taxonomy" id="878477"/>
    <lineage>
        <taxon>Eukaryota</taxon>
        <taxon>Sar</taxon>
        <taxon>Alveolata</taxon>
        <taxon>Dinophyceae</taxon>
        <taxon>Suessiales</taxon>
        <taxon>Symbiodiniaceae</taxon>
        <taxon>Symbiodinium</taxon>
    </lineage>
</organism>
<dbReference type="EMBL" id="CAJNDS010002177">
    <property type="protein sequence ID" value="CAE7360809.1"/>
    <property type="molecule type" value="Genomic_DNA"/>
</dbReference>
<feature type="coiled-coil region" evidence="1">
    <location>
        <begin position="100"/>
        <end position="149"/>
    </location>
</feature>
<keyword evidence="4" id="KW-1185">Reference proteome</keyword>
<accession>A0A812Q8F4</accession>
<gene>
    <name evidence="3" type="ORF">SNAT2548_LOCUS19392</name>
</gene>
<dbReference type="AlphaFoldDB" id="A0A812Q8F4"/>
<comment type="caution">
    <text evidence="3">The sequence shown here is derived from an EMBL/GenBank/DDBJ whole genome shotgun (WGS) entry which is preliminary data.</text>
</comment>
<name>A0A812Q8F4_9DINO</name>
<dbReference type="Proteomes" id="UP000604046">
    <property type="component" value="Unassembled WGS sequence"/>
</dbReference>
<reference evidence="3" key="1">
    <citation type="submission" date="2021-02" db="EMBL/GenBank/DDBJ databases">
        <authorList>
            <person name="Dougan E. K."/>
            <person name="Rhodes N."/>
            <person name="Thang M."/>
            <person name="Chan C."/>
        </authorList>
    </citation>
    <scope>NUCLEOTIDE SEQUENCE</scope>
</reference>
<evidence type="ECO:0000256" key="1">
    <source>
        <dbReference type="SAM" id="Coils"/>
    </source>
</evidence>
<proteinExistence type="predicted"/>